<accession>A0ABT1I5P3</accession>
<name>A0ABT1I5P3_9PSEU</name>
<dbReference type="EMBL" id="JAMTCO010000001">
    <property type="protein sequence ID" value="MCP2267935.1"/>
    <property type="molecule type" value="Genomic_DNA"/>
</dbReference>
<evidence type="ECO:0000313" key="1">
    <source>
        <dbReference type="EMBL" id="MCP2267935.1"/>
    </source>
</evidence>
<gene>
    <name evidence="1" type="ORF">LV75_000417</name>
</gene>
<dbReference type="InterPro" id="IPR014729">
    <property type="entry name" value="Rossmann-like_a/b/a_fold"/>
</dbReference>
<organism evidence="1 2">
    <name type="scientific">Actinokineospora diospyrosa</name>
    <dbReference type="NCBI Taxonomy" id="103728"/>
    <lineage>
        <taxon>Bacteria</taxon>
        <taxon>Bacillati</taxon>
        <taxon>Actinomycetota</taxon>
        <taxon>Actinomycetes</taxon>
        <taxon>Pseudonocardiales</taxon>
        <taxon>Pseudonocardiaceae</taxon>
        <taxon>Actinokineospora</taxon>
    </lineage>
</organism>
<evidence type="ECO:0000313" key="2">
    <source>
        <dbReference type="Proteomes" id="UP001205185"/>
    </source>
</evidence>
<keyword evidence="2" id="KW-1185">Reference proteome</keyword>
<dbReference type="Proteomes" id="UP001205185">
    <property type="component" value="Unassembled WGS sequence"/>
</dbReference>
<protein>
    <submittedName>
        <fullName evidence="1">7-cyano-7-deazaguanine synthase (Queuosine biosynthesis)</fullName>
    </submittedName>
</protein>
<reference evidence="1 2" key="1">
    <citation type="submission" date="2022-06" db="EMBL/GenBank/DDBJ databases">
        <title>Genomic Encyclopedia of Archaeal and Bacterial Type Strains, Phase II (KMG-II): from individual species to whole genera.</title>
        <authorList>
            <person name="Goeker M."/>
        </authorList>
    </citation>
    <scope>NUCLEOTIDE SEQUENCE [LARGE SCALE GENOMIC DNA]</scope>
    <source>
        <strain evidence="1 2">DSM 44255</strain>
    </source>
</reference>
<sequence length="422" mass="44886">MSQFELLPTDASQFDPGARPLYWSRTSGMTGPISGNLDWSLTRLATPHPVAADLLRICAGAYLADRLTSRGQAFTRTIELTVHVTETAAWTADAVEQVADLLWWLTADDWTIRVVPAGPSEASELPIQPPVREVALLSGGLDSLCGAVDQLNDGTSRLFLSHADGTTAVKHAQRQIREWLTERATNPPEFLTVTFTQNGAKAESSSRSRSLLFAALAAAAATARGASRVVVPENGYTSINIPLTTARGGALSTRSTHPTTFARINRLLATLGIGVAIDDPYLGLTKGELVAQAVAHVDPAAFASVVATSLSCGKLDGTYYKGGDPNYGCGLCVPCIVRRSAISAAGLDDRTPYLTDTLPAASRPRLINNRSDDVQAIQEALRRGISEDELLACGPWPDDFDLDAAVALCARGLQEIARVPLP</sequence>
<dbReference type="SUPFAM" id="SSF52402">
    <property type="entry name" value="Adenine nucleotide alpha hydrolases-like"/>
    <property type="match status" value="1"/>
</dbReference>
<dbReference type="Gene3D" id="3.40.50.620">
    <property type="entry name" value="HUPs"/>
    <property type="match status" value="1"/>
</dbReference>
<dbReference type="RefSeq" id="WP_253884850.1">
    <property type="nucleotide sequence ID" value="NZ_BAAAVB010000026.1"/>
</dbReference>
<proteinExistence type="predicted"/>
<comment type="caution">
    <text evidence="1">The sequence shown here is derived from an EMBL/GenBank/DDBJ whole genome shotgun (WGS) entry which is preliminary data.</text>
</comment>